<evidence type="ECO:0000256" key="11">
    <source>
        <dbReference type="ARBA" id="ARBA00022840"/>
    </source>
</evidence>
<evidence type="ECO:0000313" key="25">
    <source>
        <dbReference type="Proteomes" id="UP000007939"/>
    </source>
</evidence>
<evidence type="ECO:0000256" key="14">
    <source>
        <dbReference type="ARBA" id="ARBA00030048"/>
    </source>
</evidence>
<dbReference type="EC" id="6.3.2.12" evidence="5"/>
<gene>
    <name evidence="24" type="ordered locus">Spico_0900</name>
</gene>
<dbReference type="EC" id="6.3.2.17" evidence="6"/>
<comment type="catalytic activity">
    <reaction evidence="20">
        <text>7,8-dihydropteroate + L-glutamate + ATP = 7,8-dihydrofolate + ADP + phosphate + H(+)</text>
        <dbReference type="Rhea" id="RHEA:23584"/>
        <dbReference type="ChEBI" id="CHEBI:15378"/>
        <dbReference type="ChEBI" id="CHEBI:17839"/>
        <dbReference type="ChEBI" id="CHEBI:29985"/>
        <dbReference type="ChEBI" id="CHEBI:30616"/>
        <dbReference type="ChEBI" id="CHEBI:43474"/>
        <dbReference type="ChEBI" id="CHEBI:57451"/>
        <dbReference type="ChEBI" id="CHEBI:456216"/>
        <dbReference type="EC" id="6.3.2.12"/>
    </reaction>
</comment>
<protein>
    <recommendedName>
        <fullName evidence="7">Dihydrofolate synthase/folylpolyglutamate synthase</fullName>
        <ecNumber evidence="5">6.3.2.12</ecNumber>
        <ecNumber evidence="6">6.3.2.17</ecNumber>
    </recommendedName>
    <alternativeName>
        <fullName evidence="16">Folylpoly-gamma-glutamate synthetase-dihydrofolate synthetase</fullName>
    </alternativeName>
    <alternativeName>
        <fullName evidence="14">Folylpolyglutamate synthetase</fullName>
    </alternativeName>
    <alternativeName>
        <fullName evidence="15">Tetrahydrofolylpolyglutamate synthase</fullName>
    </alternativeName>
</protein>
<dbReference type="GO" id="GO:0005737">
    <property type="term" value="C:cytoplasm"/>
    <property type="evidence" value="ECO:0007669"/>
    <property type="project" value="TreeGrafter"/>
</dbReference>
<dbReference type="GO" id="GO:0046872">
    <property type="term" value="F:metal ion binding"/>
    <property type="evidence" value="ECO:0007669"/>
    <property type="project" value="UniProtKB-KW"/>
</dbReference>
<evidence type="ECO:0000256" key="13">
    <source>
        <dbReference type="ARBA" id="ARBA00022909"/>
    </source>
</evidence>
<comment type="catalytic activity">
    <reaction evidence="17">
        <text>(6S)-5,6,7,8-tetrahydrofolyl-(gamma-L-Glu)(n) + L-glutamate + ATP = (6S)-5,6,7,8-tetrahydrofolyl-(gamma-L-Glu)(n+1) + ADP + phosphate + H(+)</text>
        <dbReference type="Rhea" id="RHEA:10580"/>
        <dbReference type="Rhea" id="RHEA-COMP:14738"/>
        <dbReference type="Rhea" id="RHEA-COMP:14740"/>
        <dbReference type="ChEBI" id="CHEBI:15378"/>
        <dbReference type="ChEBI" id="CHEBI:29985"/>
        <dbReference type="ChEBI" id="CHEBI:30616"/>
        <dbReference type="ChEBI" id="CHEBI:43474"/>
        <dbReference type="ChEBI" id="CHEBI:141005"/>
        <dbReference type="ChEBI" id="CHEBI:456216"/>
        <dbReference type="EC" id="6.3.2.17"/>
    </reaction>
</comment>
<sequence length="460" mass="50557">MSFTTFENVVSWLDGQMNLEKLTTGYTKRTYRLDRMHALLDHLGHPEATFKSIHVAGSKGKGSTAAFIASGLSALGHRTGLYMSPHVSDYRERFTRAGQFFPDAEIIAAADALHEAIQDFHFSDQWGSEAPTTFELYTSLAYMLFARSGCSWAVIETGLGGRLDATNTLMPEAAVLCPIELEHTSILGSTLSQIAIEKSKIIMPGRPVFVSFQSQEAMDVFTAEAHAQGSDMTTLARETSCISAKTTKEGELVDITWKDGQLTRMRLSMMGEVQAENCALALLVLKKLGQYQAGKTEAALETCLLPGRFQVLAGCGTPLYIDGAHTVNSLTRLMHSFKEIHDETKTTVIYGALLDKDHDHMTRIILETAHTIIVSTPGHFKKSDPDALYATFRKNAQDMGRDSDILLIKDARDALEEAFRITPQDGAILSCGSFYLAGDIRQAYDGLMESMEKGRETACP</sequence>
<dbReference type="HOGENOM" id="CLU_015869_1_2_12"/>
<feature type="domain" description="Mur ligase C-terminal" evidence="22">
    <location>
        <begin position="307"/>
        <end position="434"/>
    </location>
</feature>
<dbReference type="GO" id="GO:0004326">
    <property type="term" value="F:tetrahydrofolylpolyglutamate synthase activity"/>
    <property type="evidence" value="ECO:0007669"/>
    <property type="project" value="UniProtKB-EC"/>
</dbReference>
<dbReference type="PANTHER" id="PTHR11136">
    <property type="entry name" value="FOLYLPOLYGLUTAMATE SYNTHASE-RELATED"/>
    <property type="match status" value="1"/>
</dbReference>
<dbReference type="AlphaFoldDB" id="F4GI11"/>
<keyword evidence="13" id="KW-0289">Folate biosynthesis</keyword>
<dbReference type="eggNOG" id="COG0285">
    <property type="taxonomic scope" value="Bacteria"/>
</dbReference>
<comment type="catalytic activity">
    <reaction evidence="18">
        <text>10-formyltetrahydrofolyl-(gamma-L-Glu)(n) + L-glutamate + ATP = 10-formyltetrahydrofolyl-(gamma-L-Glu)(n+1) + ADP + phosphate + H(+)</text>
        <dbReference type="Rhea" id="RHEA:51904"/>
        <dbReference type="Rhea" id="RHEA-COMP:13088"/>
        <dbReference type="Rhea" id="RHEA-COMP:14300"/>
        <dbReference type="ChEBI" id="CHEBI:15378"/>
        <dbReference type="ChEBI" id="CHEBI:29985"/>
        <dbReference type="ChEBI" id="CHEBI:30616"/>
        <dbReference type="ChEBI" id="CHEBI:43474"/>
        <dbReference type="ChEBI" id="CHEBI:134413"/>
        <dbReference type="ChEBI" id="CHEBI:456216"/>
        <dbReference type="EC" id="6.3.2.17"/>
    </reaction>
</comment>
<evidence type="ECO:0000256" key="17">
    <source>
        <dbReference type="ARBA" id="ARBA00047493"/>
    </source>
</evidence>
<evidence type="ECO:0000313" key="24">
    <source>
        <dbReference type="EMBL" id="AEC02124.1"/>
    </source>
</evidence>
<evidence type="ECO:0000256" key="16">
    <source>
        <dbReference type="ARBA" id="ARBA00032510"/>
    </source>
</evidence>
<dbReference type="PIRSF" id="PIRSF001563">
    <property type="entry name" value="Folylpolyglu_synth"/>
    <property type="match status" value="1"/>
</dbReference>
<dbReference type="InterPro" id="IPR036615">
    <property type="entry name" value="Mur_ligase_C_dom_sf"/>
</dbReference>
<evidence type="ECO:0000256" key="10">
    <source>
        <dbReference type="ARBA" id="ARBA00022741"/>
    </source>
</evidence>
<comment type="pathway">
    <text evidence="3">Cofactor biosynthesis; tetrahydrofolylpolyglutamate biosynthesis.</text>
</comment>
<evidence type="ECO:0000256" key="15">
    <source>
        <dbReference type="ARBA" id="ARBA00030592"/>
    </source>
</evidence>
<evidence type="ECO:0000256" key="6">
    <source>
        <dbReference type="ARBA" id="ARBA00013025"/>
    </source>
</evidence>
<dbReference type="Proteomes" id="UP000007939">
    <property type="component" value="Chromosome"/>
</dbReference>
<dbReference type="KEGG" id="scc:Spico_0900"/>
<dbReference type="EMBL" id="CP002659">
    <property type="protein sequence ID" value="AEC02124.1"/>
    <property type="molecule type" value="Genomic_DNA"/>
</dbReference>
<dbReference type="STRING" id="760011.Spico_0900"/>
<evidence type="ECO:0000256" key="5">
    <source>
        <dbReference type="ARBA" id="ARBA00013023"/>
    </source>
</evidence>
<keyword evidence="25" id="KW-1185">Reference proteome</keyword>
<dbReference type="GO" id="GO:0008841">
    <property type="term" value="F:dihydrofolate synthase activity"/>
    <property type="evidence" value="ECO:0007669"/>
    <property type="project" value="UniProtKB-EC"/>
</dbReference>
<keyword evidence="9" id="KW-0479">Metal-binding</keyword>
<name>F4GI11_PARC1</name>
<evidence type="ECO:0000256" key="20">
    <source>
        <dbReference type="ARBA" id="ARBA00049161"/>
    </source>
</evidence>
<evidence type="ECO:0000256" key="4">
    <source>
        <dbReference type="ARBA" id="ARBA00008276"/>
    </source>
</evidence>
<dbReference type="Pfam" id="PF02875">
    <property type="entry name" value="Mur_ligase_C"/>
    <property type="match status" value="1"/>
</dbReference>
<dbReference type="Pfam" id="PF08245">
    <property type="entry name" value="Mur_ligase_M"/>
    <property type="match status" value="1"/>
</dbReference>
<dbReference type="InterPro" id="IPR001645">
    <property type="entry name" value="Folylpolyglutamate_synth"/>
</dbReference>
<dbReference type="NCBIfam" id="TIGR01499">
    <property type="entry name" value="folC"/>
    <property type="match status" value="1"/>
</dbReference>
<dbReference type="Gene3D" id="3.40.1190.10">
    <property type="entry name" value="Mur-like, catalytic domain"/>
    <property type="match status" value="1"/>
</dbReference>
<comment type="pathway">
    <text evidence="2">Cofactor biosynthesis; tetrahydrofolate biosynthesis; 7,8-dihydrofolate from 2-amino-4-hydroxy-6-hydroxymethyl-7,8-dihydropteridine diphosphate and 4-aminobenzoate: step 2/2.</text>
</comment>
<evidence type="ECO:0000256" key="8">
    <source>
        <dbReference type="ARBA" id="ARBA00022598"/>
    </source>
</evidence>
<proteinExistence type="inferred from homology"/>
<dbReference type="RefSeq" id="WP_013739520.1">
    <property type="nucleotide sequence ID" value="NC_015436.1"/>
</dbReference>
<dbReference type="OrthoDB" id="9809356at2"/>
<evidence type="ECO:0000256" key="3">
    <source>
        <dbReference type="ARBA" id="ARBA00005150"/>
    </source>
</evidence>
<evidence type="ECO:0000259" key="23">
    <source>
        <dbReference type="Pfam" id="PF08245"/>
    </source>
</evidence>
<keyword evidence="10 21" id="KW-0547">Nucleotide-binding</keyword>
<evidence type="ECO:0000256" key="18">
    <source>
        <dbReference type="ARBA" id="ARBA00047808"/>
    </source>
</evidence>
<reference evidence="24 25" key="2">
    <citation type="journal article" date="2012" name="Stand. Genomic Sci.">
        <title>Complete genome sequence of the termite hindgut bacterium Spirochaeta coccoides type strain (SPN1(T)), reclassification in the genus Sphaerochaeta as Sphaerochaeta coccoides comb. nov. and emendations of the family Spirochaetaceae and the genus Sphaerochaeta.</title>
        <authorList>
            <person name="Abt B."/>
            <person name="Han C."/>
            <person name="Scheuner C."/>
            <person name="Lu M."/>
            <person name="Lapidus A."/>
            <person name="Nolan M."/>
            <person name="Lucas S."/>
            <person name="Hammon N."/>
            <person name="Deshpande S."/>
            <person name="Cheng J.F."/>
            <person name="Tapia R."/>
            <person name="Goodwin L.A."/>
            <person name="Pitluck S."/>
            <person name="Liolios K."/>
            <person name="Pagani I."/>
            <person name="Ivanova N."/>
            <person name="Mavromatis K."/>
            <person name="Mikhailova N."/>
            <person name="Huntemann M."/>
            <person name="Pati A."/>
            <person name="Chen A."/>
            <person name="Palaniappan K."/>
            <person name="Land M."/>
            <person name="Hauser L."/>
            <person name="Brambilla E.M."/>
            <person name="Rohde M."/>
            <person name="Spring S."/>
            <person name="Gronow S."/>
            <person name="Goker M."/>
            <person name="Woyke T."/>
            <person name="Bristow J."/>
            <person name="Eisen J.A."/>
            <person name="Markowitz V."/>
            <person name="Hugenholtz P."/>
            <person name="Kyrpides N.C."/>
            <person name="Klenk H.P."/>
            <person name="Detter J.C."/>
        </authorList>
    </citation>
    <scope>NUCLEOTIDE SEQUENCE [LARGE SCALE GENOMIC DNA]</scope>
    <source>
        <strain evidence="25">ATCC BAA-1237 / DSM 17374 / SPN1</strain>
    </source>
</reference>
<organism evidence="24 25">
    <name type="scientific">Parasphaerochaeta coccoides (strain ATCC BAA-1237 / DSM 17374 / SPN1)</name>
    <name type="common">Sphaerochaeta coccoides</name>
    <dbReference type="NCBI Taxonomy" id="760011"/>
    <lineage>
        <taxon>Bacteria</taxon>
        <taxon>Pseudomonadati</taxon>
        <taxon>Spirochaetota</taxon>
        <taxon>Spirochaetia</taxon>
        <taxon>Spirochaetales</taxon>
        <taxon>Sphaerochaetaceae</taxon>
        <taxon>Parasphaerochaeta</taxon>
    </lineage>
</organism>
<accession>F4GI11</accession>
<evidence type="ECO:0000256" key="2">
    <source>
        <dbReference type="ARBA" id="ARBA00004799"/>
    </source>
</evidence>
<evidence type="ECO:0000259" key="22">
    <source>
        <dbReference type="Pfam" id="PF02875"/>
    </source>
</evidence>
<dbReference type="SUPFAM" id="SSF53623">
    <property type="entry name" value="MurD-like peptide ligases, catalytic domain"/>
    <property type="match status" value="1"/>
</dbReference>
<comment type="function">
    <text evidence="1">Functions in two distinct reactions of the de novo folate biosynthetic pathway. Catalyzes the addition of a glutamate residue to dihydropteroate (7,8-dihydropteroate or H2Pte) to form dihydrofolate (7,8-dihydrofolate monoglutamate or H2Pte-Glu). Also catalyzes successive additions of L-glutamate to tetrahydrofolate or 10-formyltetrahydrofolate or 5,10-methylenetetrahydrofolate, leading to folylpolyglutamate derivatives.</text>
</comment>
<feature type="domain" description="Mur ligase central" evidence="23">
    <location>
        <begin position="55"/>
        <end position="284"/>
    </location>
</feature>
<dbReference type="SUPFAM" id="SSF53244">
    <property type="entry name" value="MurD-like peptide ligases, peptide-binding domain"/>
    <property type="match status" value="1"/>
</dbReference>
<reference evidence="25" key="1">
    <citation type="submission" date="2011-04" db="EMBL/GenBank/DDBJ databases">
        <title>The complete genome of Spirochaeta coccoides DSM 17374.</title>
        <authorList>
            <person name="Lucas S."/>
            <person name="Copeland A."/>
            <person name="Lapidus A."/>
            <person name="Bruce D."/>
            <person name="Goodwin L."/>
            <person name="Pitluck S."/>
            <person name="Peters L."/>
            <person name="Kyrpides N."/>
            <person name="Mavromatis K."/>
            <person name="Pagani I."/>
            <person name="Ivanova N."/>
            <person name="Ovchinnikova G."/>
            <person name="Lu M."/>
            <person name="Detter J.C."/>
            <person name="Tapia R."/>
            <person name="Han C."/>
            <person name="Land M."/>
            <person name="Hauser L."/>
            <person name="Markowitz V."/>
            <person name="Cheng J.-F."/>
            <person name="Hugenholtz P."/>
            <person name="Woyke T."/>
            <person name="Wu D."/>
            <person name="Spring S."/>
            <person name="Schroeder M."/>
            <person name="Brambilla E."/>
            <person name="Klenk H.-P."/>
            <person name="Eisen J.A."/>
        </authorList>
    </citation>
    <scope>NUCLEOTIDE SEQUENCE [LARGE SCALE GENOMIC DNA]</scope>
    <source>
        <strain evidence="25">ATCC BAA-1237 / DSM 17374 / SPN1</strain>
    </source>
</reference>
<dbReference type="InterPro" id="IPR036565">
    <property type="entry name" value="Mur-like_cat_sf"/>
</dbReference>
<keyword evidence="12" id="KW-0460">Magnesium</keyword>
<comment type="catalytic activity">
    <reaction evidence="19">
        <text>(6R)-5,10-methylenetetrahydrofolyl-(gamma-L-Glu)(n) + L-glutamate + ATP = (6R)-5,10-methylenetetrahydrofolyl-(gamma-L-Glu)(n+1) + ADP + phosphate + H(+)</text>
        <dbReference type="Rhea" id="RHEA:51912"/>
        <dbReference type="Rhea" id="RHEA-COMP:13257"/>
        <dbReference type="Rhea" id="RHEA-COMP:13258"/>
        <dbReference type="ChEBI" id="CHEBI:15378"/>
        <dbReference type="ChEBI" id="CHEBI:29985"/>
        <dbReference type="ChEBI" id="CHEBI:30616"/>
        <dbReference type="ChEBI" id="CHEBI:43474"/>
        <dbReference type="ChEBI" id="CHEBI:136572"/>
        <dbReference type="ChEBI" id="CHEBI:456216"/>
        <dbReference type="EC" id="6.3.2.17"/>
    </reaction>
</comment>
<dbReference type="PANTHER" id="PTHR11136:SF0">
    <property type="entry name" value="DIHYDROFOLATE SYNTHETASE-RELATED"/>
    <property type="match status" value="1"/>
</dbReference>
<evidence type="ECO:0000256" key="19">
    <source>
        <dbReference type="ARBA" id="ARBA00049035"/>
    </source>
</evidence>
<comment type="similarity">
    <text evidence="4 21">Belongs to the folylpolyglutamate synthase family.</text>
</comment>
<dbReference type="InterPro" id="IPR004101">
    <property type="entry name" value="Mur_ligase_C"/>
</dbReference>
<keyword evidence="11 21" id="KW-0067">ATP-binding</keyword>
<dbReference type="InterPro" id="IPR013221">
    <property type="entry name" value="Mur_ligase_cen"/>
</dbReference>
<dbReference type="GO" id="GO:0046656">
    <property type="term" value="P:folic acid biosynthetic process"/>
    <property type="evidence" value="ECO:0007669"/>
    <property type="project" value="UniProtKB-KW"/>
</dbReference>
<evidence type="ECO:0000256" key="7">
    <source>
        <dbReference type="ARBA" id="ARBA00019357"/>
    </source>
</evidence>
<evidence type="ECO:0000256" key="12">
    <source>
        <dbReference type="ARBA" id="ARBA00022842"/>
    </source>
</evidence>
<keyword evidence="8 21" id="KW-0436">Ligase</keyword>
<evidence type="ECO:0000256" key="1">
    <source>
        <dbReference type="ARBA" id="ARBA00002714"/>
    </source>
</evidence>
<evidence type="ECO:0000256" key="21">
    <source>
        <dbReference type="PIRNR" id="PIRNR001563"/>
    </source>
</evidence>
<dbReference type="GO" id="GO:0005524">
    <property type="term" value="F:ATP binding"/>
    <property type="evidence" value="ECO:0007669"/>
    <property type="project" value="UniProtKB-KW"/>
</dbReference>
<evidence type="ECO:0000256" key="9">
    <source>
        <dbReference type="ARBA" id="ARBA00022723"/>
    </source>
</evidence>
<dbReference type="Gene3D" id="3.90.190.20">
    <property type="entry name" value="Mur ligase, C-terminal domain"/>
    <property type="match status" value="1"/>
</dbReference>